<evidence type="ECO:0000313" key="2">
    <source>
        <dbReference type="EMBL" id="MDT0471135.1"/>
    </source>
</evidence>
<feature type="domain" description="DUF397" evidence="1">
    <location>
        <begin position="9"/>
        <end position="63"/>
    </location>
</feature>
<name>A0ABU2UD83_9ACTN</name>
<gene>
    <name evidence="2" type="ORF">RM863_03155</name>
</gene>
<organism evidence="2 3">
    <name type="scientific">Streptomyces hintoniae</name>
    <dbReference type="NCBI Taxonomy" id="3075521"/>
    <lineage>
        <taxon>Bacteria</taxon>
        <taxon>Bacillati</taxon>
        <taxon>Actinomycetota</taxon>
        <taxon>Actinomycetes</taxon>
        <taxon>Kitasatosporales</taxon>
        <taxon>Streptomycetaceae</taxon>
        <taxon>Streptomyces</taxon>
    </lineage>
</organism>
<reference evidence="2" key="1">
    <citation type="submission" date="2024-05" db="EMBL/GenBank/DDBJ databases">
        <title>30 novel species of actinomycetes from the DSMZ collection.</title>
        <authorList>
            <person name="Nouioui I."/>
        </authorList>
    </citation>
    <scope>NUCLEOTIDE SEQUENCE</scope>
    <source>
        <strain evidence="2">DSM 41014</strain>
    </source>
</reference>
<accession>A0ABU2UD83</accession>
<dbReference type="EMBL" id="JAVRFF010000003">
    <property type="protein sequence ID" value="MDT0471135.1"/>
    <property type="molecule type" value="Genomic_DNA"/>
</dbReference>
<protein>
    <submittedName>
        <fullName evidence="2">DUF397 domain-containing protein</fullName>
    </submittedName>
</protein>
<keyword evidence="3" id="KW-1185">Reference proteome</keyword>
<dbReference type="InterPro" id="IPR007278">
    <property type="entry name" value="DUF397"/>
</dbReference>
<evidence type="ECO:0000313" key="3">
    <source>
        <dbReference type="Proteomes" id="UP001180489"/>
    </source>
</evidence>
<dbReference type="Proteomes" id="UP001180489">
    <property type="component" value="Unassembled WGS sequence"/>
</dbReference>
<dbReference type="RefSeq" id="WP_311634025.1">
    <property type="nucleotide sequence ID" value="NZ_JAVRFF010000003.1"/>
</dbReference>
<evidence type="ECO:0000259" key="1">
    <source>
        <dbReference type="Pfam" id="PF04149"/>
    </source>
</evidence>
<sequence>MTTGGTPCWFASPYSDNGGNCVEIAANLAVSQGVVPVRDSKTPTGPVLTFRANAFATFLTSLKDTA</sequence>
<comment type="caution">
    <text evidence="2">The sequence shown here is derived from an EMBL/GenBank/DDBJ whole genome shotgun (WGS) entry which is preliminary data.</text>
</comment>
<proteinExistence type="predicted"/>
<dbReference type="Pfam" id="PF04149">
    <property type="entry name" value="DUF397"/>
    <property type="match status" value="1"/>
</dbReference>